<name>A0A1V4JQ31_PATFA</name>
<evidence type="ECO:0000256" key="1">
    <source>
        <dbReference type="SAM" id="MobiDB-lite"/>
    </source>
</evidence>
<protein>
    <submittedName>
        <fullName evidence="2">Uncharacterized protein</fullName>
    </submittedName>
</protein>
<organism evidence="2 3">
    <name type="scientific">Patagioenas fasciata monilis</name>
    <dbReference type="NCBI Taxonomy" id="372326"/>
    <lineage>
        <taxon>Eukaryota</taxon>
        <taxon>Metazoa</taxon>
        <taxon>Chordata</taxon>
        <taxon>Craniata</taxon>
        <taxon>Vertebrata</taxon>
        <taxon>Euteleostomi</taxon>
        <taxon>Archelosauria</taxon>
        <taxon>Archosauria</taxon>
        <taxon>Dinosauria</taxon>
        <taxon>Saurischia</taxon>
        <taxon>Theropoda</taxon>
        <taxon>Coelurosauria</taxon>
        <taxon>Aves</taxon>
        <taxon>Neognathae</taxon>
        <taxon>Neoaves</taxon>
        <taxon>Columbimorphae</taxon>
        <taxon>Columbiformes</taxon>
        <taxon>Columbidae</taxon>
        <taxon>Patagioenas</taxon>
    </lineage>
</organism>
<reference evidence="2 3" key="1">
    <citation type="submission" date="2016-02" db="EMBL/GenBank/DDBJ databases">
        <title>Band-tailed pigeon sequencing and assembly.</title>
        <authorList>
            <person name="Soares A.E."/>
            <person name="Novak B.J."/>
            <person name="Rice E.S."/>
            <person name="O'Connell B."/>
            <person name="Chang D."/>
            <person name="Weber S."/>
            <person name="Shapiro B."/>
        </authorList>
    </citation>
    <scope>NUCLEOTIDE SEQUENCE [LARGE SCALE GENOMIC DNA]</scope>
    <source>
        <strain evidence="2">BTP2013</strain>
        <tissue evidence="2">Blood</tissue>
    </source>
</reference>
<gene>
    <name evidence="2" type="ORF">AV530_018586</name>
</gene>
<accession>A0A1V4JQ31</accession>
<proteinExistence type="predicted"/>
<sequence>MARRRCPLPAVAPPPSPRSVPGRRTDITPRVSIRLRQKKEGVAPSRNKAALGKPGRAHTRRYFVKNLQYLQRTVE</sequence>
<dbReference type="EMBL" id="LSYS01006865">
    <property type="protein sequence ID" value="OPJ74270.1"/>
    <property type="molecule type" value="Genomic_DNA"/>
</dbReference>
<feature type="region of interest" description="Disordered" evidence="1">
    <location>
        <begin position="1"/>
        <end position="27"/>
    </location>
</feature>
<evidence type="ECO:0000313" key="3">
    <source>
        <dbReference type="Proteomes" id="UP000190648"/>
    </source>
</evidence>
<evidence type="ECO:0000313" key="2">
    <source>
        <dbReference type="EMBL" id="OPJ74270.1"/>
    </source>
</evidence>
<dbReference type="AlphaFoldDB" id="A0A1V4JQ31"/>
<comment type="caution">
    <text evidence="2">The sequence shown here is derived from an EMBL/GenBank/DDBJ whole genome shotgun (WGS) entry which is preliminary data.</text>
</comment>
<dbReference type="Proteomes" id="UP000190648">
    <property type="component" value="Unassembled WGS sequence"/>
</dbReference>
<keyword evidence="3" id="KW-1185">Reference proteome</keyword>